<evidence type="ECO:0000313" key="6">
    <source>
        <dbReference type="EMBL" id="ADJ66542.2"/>
    </source>
</evidence>
<keyword evidence="6" id="KW-0150">Chloroplast</keyword>
<geneLocation type="chloroplast" evidence="6"/>
<dbReference type="CDD" id="cd00323">
    <property type="entry name" value="uS7"/>
    <property type="match status" value="1"/>
</dbReference>
<dbReference type="GO" id="GO:1990904">
    <property type="term" value="C:ribonucleoprotein complex"/>
    <property type="evidence" value="ECO:0007669"/>
    <property type="project" value="UniProtKB-KW"/>
</dbReference>
<name>D9IXD4_9ALVE</name>
<evidence type="ECO:0000256" key="1">
    <source>
        <dbReference type="ARBA" id="ARBA00007151"/>
    </source>
</evidence>
<gene>
    <name evidence="6" type="primary">rps7</name>
</gene>
<protein>
    <submittedName>
        <fullName evidence="6">Ribosomal protein S7</fullName>
    </submittedName>
</protein>
<dbReference type="Gene3D" id="1.10.455.10">
    <property type="entry name" value="Ribosomal protein S7 domain"/>
    <property type="match status" value="1"/>
</dbReference>
<feature type="compositionally biased region" description="Basic residues" evidence="4">
    <location>
        <begin position="408"/>
        <end position="429"/>
    </location>
</feature>
<dbReference type="EMBL" id="HM222967">
    <property type="protein sequence ID" value="ADJ66542.2"/>
    <property type="molecule type" value="Genomic_DNA"/>
</dbReference>
<keyword evidence="2 6" id="KW-0689">Ribosomal protein</keyword>
<dbReference type="GeneID" id="9480941"/>
<dbReference type="InterPro" id="IPR023798">
    <property type="entry name" value="Ribosomal_uS7_dom"/>
</dbReference>
<feature type="region of interest" description="Disordered" evidence="4">
    <location>
        <begin position="402"/>
        <end position="429"/>
    </location>
</feature>
<dbReference type="Pfam" id="PF00177">
    <property type="entry name" value="Ribosomal_S7"/>
    <property type="match status" value="1"/>
</dbReference>
<evidence type="ECO:0000259" key="5">
    <source>
        <dbReference type="Pfam" id="PF00177"/>
    </source>
</evidence>
<keyword evidence="6" id="KW-0934">Plastid</keyword>
<dbReference type="AlphaFoldDB" id="D9IXD4"/>
<comment type="similarity">
    <text evidence="1">Belongs to the universal ribosomal protein uS7 family.</text>
</comment>
<evidence type="ECO:0000256" key="2">
    <source>
        <dbReference type="ARBA" id="ARBA00022980"/>
    </source>
</evidence>
<dbReference type="InterPro" id="IPR036823">
    <property type="entry name" value="Ribosomal_uS7_dom_sf"/>
</dbReference>
<evidence type="ECO:0000256" key="3">
    <source>
        <dbReference type="ARBA" id="ARBA00023274"/>
    </source>
</evidence>
<proteinExistence type="inferred from homology"/>
<dbReference type="SUPFAM" id="SSF47973">
    <property type="entry name" value="Ribosomal protein S7"/>
    <property type="match status" value="1"/>
</dbReference>
<organism evidence="6">
    <name type="scientific">Chromera velia</name>
    <dbReference type="NCBI Taxonomy" id="505693"/>
    <lineage>
        <taxon>Eukaryota</taxon>
        <taxon>Sar</taxon>
        <taxon>Alveolata</taxon>
        <taxon>Colpodellida</taxon>
        <taxon>Chromeraceae</taxon>
        <taxon>Chromera</taxon>
    </lineage>
</organism>
<evidence type="ECO:0000256" key="4">
    <source>
        <dbReference type="SAM" id="MobiDB-lite"/>
    </source>
</evidence>
<keyword evidence="3" id="KW-0687">Ribonucleoprotein</keyword>
<reference evidence="6" key="1">
    <citation type="journal article" date="2010" name="Proc. Natl. Acad. Sci. U.S.A.">
        <title>A common red algal origin of the apicomplexan, dinoflagellate, and heterokont plastids.</title>
        <authorList>
            <person name="Janouskovec J."/>
            <person name="Horak A."/>
            <person name="Obornik M."/>
            <person name="Lukes J."/>
            <person name="Keeling P.J."/>
        </authorList>
    </citation>
    <scope>NUCLEOTIDE SEQUENCE</scope>
    <source>
        <strain evidence="6">CCMP2878</strain>
    </source>
</reference>
<feature type="domain" description="Small ribosomal subunit protein uS7" evidence="5">
    <location>
        <begin position="26"/>
        <end position="143"/>
    </location>
</feature>
<dbReference type="GO" id="GO:0005840">
    <property type="term" value="C:ribosome"/>
    <property type="evidence" value="ECO:0007669"/>
    <property type="project" value="UniProtKB-KW"/>
</dbReference>
<reference evidence="6" key="2">
    <citation type="submission" date="2013-03" db="EMBL/GenBank/DDBJ databases">
        <title>Split photosystem protein, linear topology, and growth of structural complexity in the recombination-driven plastid genome of Chromera velia.</title>
        <authorList>
            <person name="Janouskovec J."/>
            <person name="Sobotka R."/>
            <person name="Lai D.-H."/>
            <person name="Flegontov P."/>
            <person name="Konik P."/>
            <person name="Komenda J."/>
            <person name="Ali S."/>
            <person name="Prasil O."/>
            <person name="Pain A."/>
            <person name="Obornik M."/>
            <person name="Lukes J."/>
            <person name="Keeling P.J."/>
        </authorList>
    </citation>
    <scope>NUCLEOTIDE SEQUENCE</scope>
    <source>
        <strain evidence="6">CCMP2878</strain>
    </source>
</reference>
<sequence length="429" mass="50574">MFYDLRLFTKENEGRILLTGKLNYFMVNRIQRRGCNSLARKIWSKTLLKVEKQLNRSIKDILEEIFRFLIPPVGITFLKKANQVTELPVIQPYYRAVPMAINWILEAARKKRGVKFVNALVTEFVDLYNFTGAASSQRNKYLRRSLAAEENFHLLYRLPRRRLPTQPAVVKRDTVTSEETSSIDSSYAVKLSTRKSSTFFPVPRAKSFSKEQLKKQKVFYKIQENRRYKYGGRFYWLKKLYRSFQKLVPYSVLLLIWHRTLVREYRLFTPELLSTLFLSSSQTLGYFWNLYFWQSQTLFTAVETTALLFPDRKKKRRVNCASVPGPLRPHISQSGSRSLKSFMFKQKKPRNQGRKASHIEDLKKIAVEKPPVTKGIPLTEGVKLNIMRRLRWTKDSKSLILRKTATPKPKRPKLQKILRSTSRHHKKDR</sequence>
<accession>D9IXD4</accession>
<dbReference type="RefSeq" id="YP_003795300.2">
    <property type="nucleotide sequence ID" value="NC_014340.2"/>
</dbReference>